<dbReference type="GO" id="GO:0016747">
    <property type="term" value="F:acyltransferase activity, transferring groups other than amino-acyl groups"/>
    <property type="evidence" value="ECO:0007669"/>
    <property type="project" value="InterPro"/>
</dbReference>
<evidence type="ECO:0000313" key="5">
    <source>
        <dbReference type="Proteomes" id="UP001209540"/>
    </source>
</evidence>
<protein>
    <submittedName>
        <fullName evidence="4">Acyl-CoA N-acyltransferase</fullName>
    </submittedName>
</protein>
<reference evidence="4" key="2">
    <citation type="submission" date="2023-02" db="EMBL/GenBank/DDBJ databases">
        <authorList>
            <consortium name="DOE Joint Genome Institute"/>
            <person name="Mondo S.J."/>
            <person name="Chang Y."/>
            <person name="Wang Y."/>
            <person name="Ahrendt S."/>
            <person name="Andreopoulos W."/>
            <person name="Barry K."/>
            <person name="Beard J."/>
            <person name="Benny G.L."/>
            <person name="Blankenship S."/>
            <person name="Bonito G."/>
            <person name="Cuomo C."/>
            <person name="Desiro A."/>
            <person name="Gervers K.A."/>
            <person name="Hundley H."/>
            <person name="Kuo A."/>
            <person name="LaButti K."/>
            <person name="Lang B.F."/>
            <person name="Lipzen A."/>
            <person name="O'Donnell K."/>
            <person name="Pangilinan J."/>
            <person name="Reynolds N."/>
            <person name="Sandor L."/>
            <person name="Smith M.W."/>
            <person name="Tsang A."/>
            <person name="Grigoriev I.V."/>
            <person name="Stajich J.E."/>
            <person name="Spatafora J.W."/>
        </authorList>
    </citation>
    <scope>NUCLEOTIDE SEQUENCE</scope>
    <source>
        <strain evidence="4">RSA 2281</strain>
    </source>
</reference>
<dbReference type="AlphaFoldDB" id="A0AAD5KC41"/>
<accession>A0AAD5KC41</accession>
<dbReference type="InterPro" id="IPR016181">
    <property type="entry name" value="Acyl_CoA_acyltransferase"/>
</dbReference>
<name>A0AAD5KC41_9FUNG</name>
<sequence>MFFFPGGGEIPKPKRESLLQELVQIARLSFKVMSPSIMSSGRIALGDVTPNNVGQLRKLNQVIFPVNYGDKFYQDVIEAGELAKLVYFNDVCVGAVCCRKETHENETRLYMMTLGVLKPYRQLGLGGRLLQHILEHANEFSSIYLHVQITNESALSFYKKNGFEVVGTEKDYYKHIDPRDAYVLRKTL</sequence>
<comment type="caution">
    <text evidence="4">The sequence shown here is derived from an EMBL/GenBank/DDBJ whole genome shotgun (WGS) entry which is preliminary data.</text>
</comment>
<dbReference type="GO" id="GO:0031415">
    <property type="term" value="C:NatA complex"/>
    <property type="evidence" value="ECO:0007669"/>
    <property type="project" value="TreeGrafter"/>
</dbReference>
<proteinExistence type="predicted"/>
<dbReference type="EMBL" id="JAIXMP010000011">
    <property type="protein sequence ID" value="KAI9265063.1"/>
    <property type="molecule type" value="Genomic_DNA"/>
</dbReference>
<keyword evidence="2" id="KW-0012">Acyltransferase</keyword>
<evidence type="ECO:0000313" key="4">
    <source>
        <dbReference type="EMBL" id="KAI9265063.1"/>
    </source>
</evidence>
<dbReference type="PROSITE" id="PS51186">
    <property type="entry name" value="GNAT"/>
    <property type="match status" value="1"/>
</dbReference>
<reference evidence="4" key="1">
    <citation type="journal article" date="2022" name="IScience">
        <title>Evolution of zygomycete secretomes and the origins of terrestrial fungal ecologies.</title>
        <authorList>
            <person name="Chang Y."/>
            <person name="Wang Y."/>
            <person name="Mondo S."/>
            <person name="Ahrendt S."/>
            <person name="Andreopoulos W."/>
            <person name="Barry K."/>
            <person name="Beard J."/>
            <person name="Benny G.L."/>
            <person name="Blankenship S."/>
            <person name="Bonito G."/>
            <person name="Cuomo C."/>
            <person name="Desiro A."/>
            <person name="Gervers K.A."/>
            <person name="Hundley H."/>
            <person name="Kuo A."/>
            <person name="LaButti K."/>
            <person name="Lang B.F."/>
            <person name="Lipzen A."/>
            <person name="O'Donnell K."/>
            <person name="Pangilinan J."/>
            <person name="Reynolds N."/>
            <person name="Sandor L."/>
            <person name="Smith M.E."/>
            <person name="Tsang A."/>
            <person name="Grigoriev I.V."/>
            <person name="Stajich J.E."/>
            <person name="Spatafora J.W."/>
        </authorList>
    </citation>
    <scope>NUCLEOTIDE SEQUENCE</scope>
    <source>
        <strain evidence="4">RSA 2281</strain>
    </source>
</reference>
<dbReference type="GO" id="GO:0007064">
    <property type="term" value="P:mitotic sister chromatid cohesion"/>
    <property type="evidence" value="ECO:0007669"/>
    <property type="project" value="TreeGrafter"/>
</dbReference>
<dbReference type="Proteomes" id="UP001209540">
    <property type="component" value="Unassembled WGS sequence"/>
</dbReference>
<dbReference type="FunFam" id="3.40.630.30:FF:000006">
    <property type="entry name" value="Putative n-alpha-acetyltransferase 50"/>
    <property type="match status" value="1"/>
</dbReference>
<feature type="domain" description="N-acetyltransferase" evidence="3">
    <location>
        <begin position="43"/>
        <end position="188"/>
    </location>
</feature>
<dbReference type="Pfam" id="PF00583">
    <property type="entry name" value="Acetyltransf_1"/>
    <property type="match status" value="1"/>
</dbReference>
<keyword evidence="5" id="KW-1185">Reference proteome</keyword>
<evidence type="ECO:0000256" key="1">
    <source>
        <dbReference type="ARBA" id="ARBA00022679"/>
    </source>
</evidence>
<dbReference type="PANTHER" id="PTHR42919:SF8">
    <property type="entry name" value="N-ALPHA-ACETYLTRANSFERASE 50"/>
    <property type="match status" value="1"/>
</dbReference>
<evidence type="ECO:0000256" key="2">
    <source>
        <dbReference type="ARBA" id="ARBA00023315"/>
    </source>
</evidence>
<keyword evidence="1" id="KW-0808">Transferase</keyword>
<dbReference type="InterPro" id="IPR051556">
    <property type="entry name" value="N-term/lysine_N-AcTrnsfr"/>
</dbReference>
<dbReference type="CDD" id="cd04301">
    <property type="entry name" value="NAT_SF"/>
    <property type="match status" value="1"/>
</dbReference>
<dbReference type="Gene3D" id="3.40.630.30">
    <property type="match status" value="1"/>
</dbReference>
<gene>
    <name evidence="4" type="ORF">BDA99DRAFT_507600</name>
</gene>
<dbReference type="InterPro" id="IPR000182">
    <property type="entry name" value="GNAT_dom"/>
</dbReference>
<evidence type="ECO:0000259" key="3">
    <source>
        <dbReference type="PROSITE" id="PS51186"/>
    </source>
</evidence>
<dbReference type="SUPFAM" id="SSF55729">
    <property type="entry name" value="Acyl-CoA N-acyltransferases (Nat)"/>
    <property type="match status" value="1"/>
</dbReference>
<dbReference type="PANTHER" id="PTHR42919">
    <property type="entry name" value="N-ALPHA-ACETYLTRANSFERASE"/>
    <property type="match status" value="1"/>
</dbReference>
<organism evidence="4 5">
    <name type="scientific">Phascolomyces articulosus</name>
    <dbReference type="NCBI Taxonomy" id="60185"/>
    <lineage>
        <taxon>Eukaryota</taxon>
        <taxon>Fungi</taxon>
        <taxon>Fungi incertae sedis</taxon>
        <taxon>Mucoromycota</taxon>
        <taxon>Mucoromycotina</taxon>
        <taxon>Mucoromycetes</taxon>
        <taxon>Mucorales</taxon>
        <taxon>Lichtheimiaceae</taxon>
        <taxon>Phascolomyces</taxon>
    </lineage>
</organism>